<dbReference type="EMBL" id="JANJYJ010000010">
    <property type="protein sequence ID" value="KAK3184955.1"/>
    <property type="molecule type" value="Genomic_DNA"/>
</dbReference>
<dbReference type="Proteomes" id="UP001281410">
    <property type="component" value="Unassembled WGS sequence"/>
</dbReference>
<evidence type="ECO:0000313" key="2">
    <source>
        <dbReference type="EMBL" id="KAK3184955.1"/>
    </source>
</evidence>
<organism evidence="2 3">
    <name type="scientific">Dipteronia sinensis</name>
    <dbReference type="NCBI Taxonomy" id="43782"/>
    <lineage>
        <taxon>Eukaryota</taxon>
        <taxon>Viridiplantae</taxon>
        <taxon>Streptophyta</taxon>
        <taxon>Embryophyta</taxon>
        <taxon>Tracheophyta</taxon>
        <taxon>Spermatophyta</taxon>
        <taxon>Magnoliopsida</taxon>
        <taxon>eudicotyledons</taxon>
        <taxon>Gunneridae</taxon>
        <taxon>Pentapetalae</taxon>
        <taxon>rosids</taxon>
        <taxon>malvids</taxon>
        <taxon>Sapindales</taxon>
        <taxon>Sapindaceae</taxon>
        <taxon>Hippocastanoideae</taxon>
        <taxon>Acereae</taxon>
        <taxon>Dipteronia</taxon>
    </lineage>
</organism>
<evidence type="ECO:0000313" key="3">
    <source>
        <dbReference type="Proteomes" id="UP001281410"/>
    </source>
</evidence>
<comment type="caution">
    <text evidence="2">The sequence shown here is derived from an EMBL/GenBank/DDBJ whole genome shotgun (WGS) entry which is preliminary data.</text>
</comment>
<feature type="chain" id="PRO_5042139091" evidence="1">
    <location>
        <begin position="25"/>
        <end position="80"/>
    </location>
</feature>
<gene>
    <name evidence="2" type="ORF">Dsin_032241</name>
</gene>
<dbReference type="PANTHER" id="PTHR37183:SF1">
    <property type="entry name" value="PLANT THIONIN FAMILY PROTEIN"/>
    <property type="match status" value="1"/>
</dbReference>
<dbReference type="PANTHER" id="PTHR37183">
    <property type="entry name" value="PLANT THIONIN FAMILY PROTEIN"/>
    <property type="match status" value="1"/>
</dbReference>
<reference evidence="2" key="1">
    <citation type="journal article" date="2023" name="Plant J.">
        <title>Genome sequences and population genomics provide insights into the demographic history, inbreeding, and mutation load of two 'living fossil' tree species of Dipteronia.</title>
        <authorList>
            <person name="Feng Y."/>
            <person name="Comes H.P."/>
            <person name="Chen J."/>
            <person name="Zhu S."/>
            <person name="Lu R."/>
            <person name="Zhang X."/>
            <person name="Li P."/>
            <person name="Qiu J."/>
            <person name="Olsen K.M."/>
            <person name="Qiu Y."/>
        </authorList>
    </citation>
    <scope>NUCLEOTIDE SEQUENCE</scope>
    <source>
        <strain evidence="2">NBL</strain>
    </source>
</reference>
<evidence type="ECO:0000256" key="1">
    <source>
        <dbReference type="SAM" id="SignalP"/>
    </source>
</evidence>
<keyword evidence="1" id="KW-0732">Signal</keyword>
<name>A0AAE0DU50_9ROSI</name>
<keyword evidence="3" id="KW-1185">Reference proteome</keyword>
<sequence length="80" mass="9163">MKKMIVAVMIVLVVMSSQMDTVHSDAFDCLDACQTGCVQPDTRLMQRCDRKCTIKCDSAGMLRLSSRTMNERFYHRDLIL</sequence>
<protein>
    <submittedName>
        <fullName evidence="2">Uncharacterized protein</fullName>
    </submittedName>
</protein>
<feature type="signal peptide" evidence="1">
    <location>
        <begin position="1"/>
        <end position="24"/>
    </location>
</feature>
<accession>A0AAE0DU50</accession>
<dbReference type="AlphaFoldDB" id="A0AAE0DU50"/>
<proteinExistence type="predicted"/>